<keyword evidence="4" id="KW-0539">Nucleus</keyword>
<keyword evidence="7" id="KW-1185">Reference proteome</keyword>
<dbReference type="PANTHER" id="PTHR23349:SF108">
    <property type="entry name" value="BHLH DOMAIN-CONTAINING PROTEIN"/>
    <property type="match status" value="1"/>
</dbReference>
<dbReference type="PROSITE" id="PS50888">
    <property type="entry name" value="BHLH"/>
    <property type="match status" value="1"/>
</dbReference>
<proteinExistence type="predicted"/>
<protein>
    <recommendedName>
        <fullName evidence="5">BHLH domain-containing protein</fullName>
    </recommendedName>
</protein>
<dbReference type="CDD" id="cd19723">
    <property type="entry name" value="bHLH_TS_ASCL1_like"/>
    <property type="match status" value="1"/>
</dbReference>
<feature type="domain" description="BHLH" evidence="5">
    <location>
        <begin position="79"/>
        <end position="131"/>
    </location>
</feature>
<dbReference type="GO" id="GO:0000981">
    <property type="term" value="F:DNA-binding transcription factor activity, RNA polymerase II-specific"/>
    <property type="evidence" value="ECO:0007669"/>
    <property type="project" value="TreeGrafter"/>
</dbReference>
<evidence type="ECO:0000313" key="6">
    <source>
        <dbReference type="EMBL" id="KAK6169967.1"/>
    </source>
</evidence>
<dbReference type="InterPro" id="IPR011598">
    <property type="entry name" value="bHLH_dom"/>
</dbReference>
<dbReference type="InterPro" id="IPR036638">
    <property type="entry name" value="HLH_DNA-bd_sf"/>
</dbReference>
<evidence type="ECO:0000256" key="3">
    <source>
        <dbReference type="ARBA" id="ARBA00023125"/>
    </source>
</evidence>
<dbReference type="Proteomes" id="UP001347796">
    <property type="component" value="Unassembled WGS sequence"/>
</dbReference>
<dbReference type="Pfam" id="PF00010">
    <property type="entry name" value="HLH"/>
    <property type="match status" value="1"/>
</dbReference>
<organism evidence="6 7">
    <name type="scientific">Patella caerulea</name>
    <name type="common">Rayed Mediterranean limpet</name>
    <dbReference type="NCBI Taxonomy" id="87958"/>
    <lineage>
        <taxon>Eukaryota</taxon>
        <taxon>Metazoa</taxon>
        <taxon>Spiralia</taxon>
        <taxon>Lophotrochozoa</taxon>
        <taxon>Mollusca</taxon>
        <taxon>Gastropoda</taxon>
        <taxon>Patellogastropoda</taxon>
        <taxon>Patelloidea</taxon>
        <taxon>Patellidae</taxon>
        <taxon>Patella</taxon>
    </lineage>
</organism>
<dbReference type="SMART" id="SM00353">
    <property type="entry name" value="HLH"/>
    <property type="match status" value="1"/>
</dbReference>
<keyword evidence="3" id="KW-0238">DNA-binding</keyword>
<evidence type="ECO:0000256" key="1">
    <source>
        <dbReference type="ARBA" id="ARBA00004123"/>
    </source>
</evidence>
<evidence type="ECO:0000259" key="5">
    <source>
        <dbReference type="PROSITE" id="PS50888"/>
    </source>
</evidence>
<sequence length="221" mass="24387">MASSMVPLQAIPVSNSNRVIVTGPCILLKTTTVAQQVRALRPLKKQDSTETSSEPEFLRCKRRADFSKLGLNLPNVHPVASSRRNARERNRVKQVNNGFDTLRQRVPNGKKNKKMSKVDTLRAAVEYIKSLQDLLDGGTTTTSSCETNITGVNENFPSDNQSHPTQSVLDQNHEHQQDNIIHSPGPSECSDSCESSVSSYEDRDLSELATWIDALVGVNIS</sequence>
<name>A0AAN8J541_PATCE</name>
<dbReference type="InterPro" id="IPR050283">
    <property type="entry name" value="E-box_TF_Regulators"/>
</dbReference>
<evidence type="ECO:0000256" key="2">
    <source>
        <dbReference type="ARBA" id="ARBA00022902"/>
    </source>
</evidence>
<accession>A0AAN8J541</accession>
<dbReference type="GO" id="GO:0046983">
    <property type="term" value="F:protein dimerization activity"/>
    <property type="evidence" value="ECO:0007669"/>
    <property type="project" value="InterPro"/>
</dbReference>
<evidence type="ECO:0000313" key="7">
    <source>
        <dbReference type="Proteomes" id="UP001347796"/>
    </source>
</evidence>
<keyword evidence="2" id="KW-0524">Neurogenesis</keyword>
<dbReference type="Gene3D" id="4.10.280.10">
    <property type="entry name" value="Helix-loop-helix DNA-binding domain"/>
    <property type="match status" value="1"/>
</dbReference>
<dbReference type="FunFam" id="4.10.280.10:FF:000029">
    <property type="entry name" value="Achaete-scute family bHLH transcription factor 1"/>
    <property type="match status" value="1"/>
</dbReference>
<comment type="subcellular location">
    <subcellularLocation>
        <location evidence="1">Nucleus</location>
    </subcellularLocation>
</comment>
<gene>
    <name evidence="6" type="ORF">SNE40_018476</name>
</gene>
<evidence type="ECO:0000256" key="4">
    <source>
        <dbReference type="ARBA" id="ARBA00023242"/>
    </source>
</evidence>
<dbReference type="GO" id="GO:0007399">
    <property type="term" value="P:nervous system development"/>
    <property type="evidence" value="ECO:0007669"/>
    <property type="project" value="UniProtKB-KW"/>
</dbReference>
<dbReference type="EMBL" id="JAZGQO010000014">
    <property type="protein sequence ID" value="KAK6169967.1"/>
    <property type="molecule type" value="Genomic_DNA"/>
</dbReference>
<dbReference type="GO" id="GO:0000977">
    <property type="term" value="F:RNA polymerase II transcription regulatory region sequence-specific DNA binding"/>
    <property type="evidence" value="ECO:0007669"/>
    <property type="project" value="TreeGrafter"/>
</dbReference>
<dbReference type="GO" id="GO:0005634">
    <property type="term" value="C:nucleus"/>
    <property type="evidence" value="ECO:0007669"/>
    <property type="project" value="UniProtKB-SubCell"/>
</dbReference>
<reference evidence="6 7" key="1">
    <citation type="submission" date="2024-01" db="EMBL/GenBank/DDBJ databases">
        <title>The genome of the rayed Mediterranean limpet Patella caerulea (Linnaeus, 1758).</title>
        <authorList>
            <person name="Anh-Thu Weber A."/>
            <person name="Halstead-Nussloch G."/>
        </authorList>
    </citation>
    <scope>NUCLEOTIDE SEQUENCE [LARGE SCALE GENOMIC DNA]</scope>
    <source>
        <strain evidence="6">AATW-2023a</strain>
        <tissue evidence="6">Whole specimen</tissue>
    </source>
</reference>
<dbReference type="SUPFAM" id="SSF47459">
    <property type="entry name" value="HLH, helix-loop-helix DNA-binding domain"/>
    <property type="match status" value="1"/>
</dbReference>
<dbReference type="PANTHER" id="PTHR23349">
    <property type="entry name" value="BASIC HELIX-LOOP-HELIX TRANSCRIPTION FACTOR, TWIST"/>
    <property type="match status" value="1"/>
</dbReference>
<comment type="caution">
    <text evidence="6">The sequence shown here is derived from an EMBL/GenBank/DDBJ whole genome shotgun (WGS) entry which is preliminary data.</text>
</comment>
<dbReference type="AlphaFoldDB" id="A0AAN8J541"/>